<evidence type="ECO:0000313" key="7">
    <source>
        <dbReference type="EMBL" id="RTR28917.1"/>
    </source>
</evidence>
<dbReference type="CDD" id="cd06662">
    <property type="entry name" value="SURF1"/>
    <property type="match status" value="1"/>
</dbReference>
<dbReference type="InterPro" id="IPR045214">
    <property type="entry name" value="Surf1/Surf4"/>
</dbReference>
<evidence type="ECO:0000256" key="1">
    <source>
        <dbReference type="ARBA" id="ARBA00004370"/>
    </source>
</evidence>
<dbReference type="PANTHER" id="PTHR23427:SF2">
    <property type="entry name" value="SURFEIT LOCUS PROTEIN 1"/>
    <property type="match status" value="1"/>
</dbReference>
<reference evidence="7 8" key="1">
    <citation type="submission" date="2018-12" db="EMBL/GenBank/DDBJ databases">
        <authorList>
            <person name="Yu L."/>
        </authorList>
    </citation>
    <scope>NUCLEOTIDE SEQUENCE [LARGE SCALE GENOMIC DNA]</scope>
    <source>
        <strain evidence="7 8">HAW-EB5</strain>
    </source>
</reference>
<evidence type="ECO:0000256" key="4">
    <source>
        <dbReference type="ARBA" id="ARBA00022989"/>
    </source>
</evidence>
<comment type="caution">
    <text evidence="7">The sequence shown here is derived from an EMBL/GenBank/DDBJ whole genome shotgun (WGS) entry which is preliminary data.</text>
</comment>
<comment type="similarity">
    <text evidence="2 6">Belongs to the SURF1 family.</text>
</comment>
<dbReference type="RefSeq" id="WP_126507413.1">
    <property type="nucleotide sequence ID" value="NZ_RXNV01000011.1"/>
</dbReference>
<dbReference type="GO" id="GO:0005886">
    <property type="term" value="C:plasma membrane"/>
    <property type="evidence" value="ECO:0007669"/>
    <property type="project" value="UniProtKB-SubCell"/>
</dbReference>
<feature type="transmembrane region" description="Helical" evidence="6">
    <location>
        <begin position="225"/>
        <end position="244"/>
    </location>
</feature>
<evidence type="ECO:0000313" key="8">
    <source>
        <dbReference type="Proteomes" id="UP000282060"/>
    </source>
</evidence>
<comment type="subcellular location">
    <subcellularLocation>
        <location evidence="6">Cell membrane</location>
        <topology evidence="6">Multi-pass membrane protein</topology>
    </subcellularLocation>
    <subcellularLocation>
        <location evidence="1">Membrane</location>
    </subcellularLocation>
</comment>
<dbReference type="InterPro" id="IPR002994">
    <property type="entry name" value="Surf1/Shy1"/>
</dbReference>
<evidence type="ECO:0000256" key="3">
    <source>
        <dbReference type="ARBA" id="ARBA00022692"/>
    </source>
</evidence>
<evidence type="ECO:0000256" key="5">
    <source>
        <dbReference type="ARBA" id="ARBA00023136"/>
    </source>
</evidence>
<evidence type="ECO:0000256" key="2">
    <source>
        <dbReference type="ARBA" id="ARBA00007165"/>
    </source>
</evidence>
<dbReference type="AlphaFoldDB" id="A0A3S0L7R4"/>
<proteinExistence type="inferred from homology"/>
<dbReference type="EMBL" id="RXNV01000011">
    <property type="protein sequence ID" value="RTR28917.1"/>
    <property type="molecule type" value="Genomic_DNA"/>
</dbReference>
<dbReference type="PANTHER" id="PTHR23427">
    <property type="entry name" value="SURFEIT LOCUS PROTEIN"/>
    <property type="match status" value="1"/>
</dbReference>
<evidence type="ECO:0000256" key="6">
    <source>
        <dbReference type="RuleBase" id="RU363076"/>
    </source>
</evidence>
<dbReference type="OrthoDB" id="9789940at2"/>
<keyword evidence="6" id="KW-1003">Cell membrane</keyword>
<feature type="transmembrane region" description="Helical" evidence="6">
    <location>
        <begin position="20"/>
        <end position="39"/>
    </location>
</feature>
<name>A0A3S0L7R4_9GAMM</name>
<gene>
    <name evidence="7" type="ORF">EKG39_18240</name>
</gene>
<keyword evidence="5 6" id="KW-0472">Membrane</keyword>
<keyword evidence="3 6" id="KW-0812">Transmembrane</keyword>
<dbReference type="PROSITE" id="PS50895">
    <property type="entry name" value="SURF1"/>
    <property type="match status" value="1"/>
</dbReference>
<organism evidence="7 8">
    <name type="scientific">Shewanella atlantica</name>
    <dbReference type="NCBI Taxonomy" id="271099"/>
    <lineage>
        <taxon>Bacteria</taxon>
        <taxon>Pseudomonadati</taxon>
        <taxon>Pseudomonadota</taxon>
        <taxon>Gammaproteobacteria</taxon>
        <taxon>Alteromonadales</taxon>
        <taxon>Shewanellaceae</taxon>
        <taxon>Shewanella</taxon>
    </lineage>
</organism>
<dbReference type="Pfam" id="PF02104">
    <property type="entry name" value="SURF1"/>
    <property type="match status" value="1"/>
</dbReference>
<accession>A0A3S0L7R4</accession>
<protein>
    <recommendedName>
        <fullName evidence="6">SURF1-like protein</fullName>
    </recommendedName>
</protein>
<keyword evidence="8" id="KW-1185">Reference proteome</keyword>
<dbReference type="Proteomes" id="UP000282060">
    <property type="component" value="Unassembled WGS sequence"/>
</dbReference>
<keyword evidence="4 6" id="KW-1133">Transmembrane helix</keyword>
<sequence length="252" mass="28633">MKTNNVFTRYPQLYLVGSRASLIIITLSLFLFLVKLGFWQLSRAEEKELWQTQLTTRQAAESLSYAELLSLPETESLTGYRLTVLAQPLAEQVFLLDNQVFNGKVGYLALQLMEVTPDRPWLLVELGFIPATANRASLPAIKPITKSQSLTGRLYQKQSNPMSSALMAEPGWPKRIQNLNVGEMSDLVNRPIAVAVLQPEKIKGIDLPHPWKPIPLSAQKHRGYALQWFSMAFAFAILVLFFIYSRKRRKNK</sequence>